<reference evidence="1" key="1">
    <citation type="submission" date="2021-12" db="EMBL/GenBank/DDBJ databases">
        <authorList>
            <person name="Rodrigo-Torres L."/>
            <person name="Arahal R. D."/>
            <person name="Lucena T."/>
        </authorList>
    </citation>
    <scope>NUCLEOTIDE SEQUENCE</scope>
    <source>
        <strain evidence="1">CECT 8858</strain>
    </source>
</reference>
<proteinExistence type="predicted"/>
<dbReference type="PROSITE" id="PS51257">
    <property type="entry name" value="PROKAR_LIPOPROTEIN"/>
    <property type="match status" value="1"/>
</dbReference>
<comment type="caution">
    <text evidence="1">The sequence shown here is derived from an EMBL/GenBank/DDBJ whole genome shotgun (WGS) entry which is preliminary data.</text>
</comment>
<protein>
    <recommendedName>
        <fullName evidence="3">Lipoprotein</fullName>
    </recommendedName>
</protein>
<evidence type="ECO:0000313" key="2">
    <source>
        <dbReference type="Proteomes" id="UP000837932"/>
    </source>
</evidence>
<dbReference type="RefSeq" id="WP_238808247.1">
    <property type="nucleotide sequence ID" value="NZ_CAKLPY010000003.1"/>
</dbReference>
<organism evidence="1 2">
    <name type="scientific">Emticicia aquatica</name>
    <dbReference type="NCBI Taxonomy" id="1681835"/>
    <lineage>
        <taxon>Bacteria</taxon>
        <taxon>Pseudomonadati</taxon>
        <taxon>Bacteroidota</taxon>
        <taxon>Cytophagia</taxon>
        <taxon>Cytophagales</taxon>
        <taxon>Leadbetterellaceae</taxon>
        <taxon>Emticicia</taxon>
    </lineage>
</organism>
<sequence length="127" mass="14596">MRKIIIVLSLLAFMACQKKKADLGTFDLQSFKTDRGGCEGKRVKLIEELKILRPKILGLTENQIVENFGRYDFQILSRRNEKVFVFYLEKGTHCESIQNPTQARSMILYFNAASLVKEVSFQFGSPI</sequence>
<name>A0ABN8EWU2_9BACT</name>
<evidence type="ECO:0008006" key="3">
    <source>
        <dbReference type="Google" id="ProtNLM"/>
    </source>
</evidence>
<dbReference type="Proteomes" id="UP000837932">
    <property type="component" value="Unassembled WGS sequence"/>
</dbReference>
<keyword evidence="2" id="KW-1185">Reference proteome</keyword>
<evidence type="ECO:0000313" key="1">
    <source>
        <dbReference type="EMBL" id="CAH0997512.1"/>
    </source>
</evidence>
<accession>A0ABN8EWU2</accession>
<gene>
    <name evidence="1" type="ORF">EMA8858_03646</name>
</gene>
<dbReference type="EMBL" id="CAKLPY010000003">
    <property type="protein sequence ID" value="CAH0997512.1"/>
    <property type="molecule type" value="Genomic_DNA"/>
</dbReference>